<dbReference type="PANTHER" id="PTHR24223:SF269">
    <property type="entry name" value="ABC MULTIDRUG TRANSPORTER (EUROFUNG)-RELATED"/>
    <property type="match status" value="1"/>
</dbReference>
<dbReference type="Pfam" id="PF00664">
    <property type="entry name" value="ABC_membrane"/>
    <property type="match status" value="2"/>
</dbReference>
<feature type="transmembrane region" description="Helical" evidence="15">
    <location>
        <begin position="394"/>
        <end position="415"/>
    </location>
</feature>
<protein>
    <submittedName>
        <fullName evidence="18">Uncharacterized protein</fullName>
    </submittedName>
</protein>
<feature type="transmembrane region" description="Helical" evidence="15">
    <location>
        <begin position="1306"/>
        <end position="1327"/>
    </location>
</feature>
<evidence type="ECO:0000256" key="14">
    <source>
        <dbReference type="SAM" id="MobiDB-lite"/>
    </source>
</evidence>
<feature type="transmembrane region" description="Helical" evidence="15">
    <location>
        <begin position="453"/>
        <end position="469"/>
    </location>
</feature>
<dbReference type="PANTHER" id="PTHR24223">
    <property type="entry name" value="ATP-BINDING CASSETTE SUB-FAMILY C"/>
    <property type="match status" value="1"/>
</dbReference>
<sequence length="1760" mass="193614">MSSNRKFPSRHVHTLKTHNGPVNTVTFSSYPGTYVLTGSTDRAIHLSRALPSTDTPSIVETTRPIQKYEAHGYSILDIAVSSDNSRFASVGGDRQVFLWDVEQGGTVRRWTGHSSRVEAVQFAGEGDSVVVSGSADTTINLWDTKSNSYKPIQTLAEASDTVSSLHVHMPTYSIASGSYDGRVRIYDLRMGRTTVDVIAHPVTSVRCSADGNAVLVSSLDGKIRMLDRTDGKLLKAYGGETQTGKFGERYLNKSLRLRSVFAKGDAIVLSGSEATDMESKGATSQAAVFAWDVLSGDIIATVPAGQDVKVVSCVAWNEKGQCWAGACADAADNVFGPAVGAGCRDGFDFTLLFEQSMLSILPASIILIASPFRIRYLLNRGIRTRYNPIRISKLVVAASFAATQLALLILCIHSTEPQTKSSIPSATLTLIVAAQLVLLSWTEDTRSIRPSSLLSAYLLFSLIFDSLQVRTLWNLQDKNKPIAIAFTTSVGLKGIFLLLESIGKRRYLHGEYRSLPPESTSGIFNRSFMWWLNRLFLSGFKSVLTLDDLNGLDKSLQSTSLSIKARSSWQLRKKPERRFEVPITLCKALWWPLVSAVFPRLCLIGFTFAQPFLISGLLDWLSESHDSENEGHMLYRFISMFRGATSSLIYEHGLNIPDGNFEDRSAAITLMTTDIDRITACLVNLNECWARSIEVVVGMTLLSIRIGWVSIIPLVIIIISGGGSIQIAKHIGGRQKVWVDAVQRRIAITTSMLAEIQTIRRIGWSNTLARIIQEKQTEETQRMEGFRWIIVWQNVIQNLPWALAPALTFSVYTFQGNSLDTTTALTSISIITLLTNPASKLLSAIPSTAASLGCFDRIQNFLLIPSCQGGLELQSADLKHQQNSESLHPHDPTSVELQQLPSTAIAFKDVTICPAASSSTILQEVNFLIPRGSFTFVLGQVGSGKSSLLRAILGHAHCEKGLISVSRRDIAYCAQDSWLPNSAIQYAICGFTDEDEHKESLDLKWYEAIIHACALDHDLKLFVNGDRTQISSGSSTILSGGQIQRIALARALYARKKIFLLDNVFSALDSVTKKLIMTRLFGKSGLFRQLNSTVVLATNETDYLSYASQVFIISDGKLNVSFPNTVGSYNPTNLNSVPAKNGTEDPEDEMHNISKPKPSVKEVAAQISKENQINDLTRATGDRTIYKYYMQSIGWQKILTFVFFVTLHVGCSTFSQIWLEWWATGNGTEKAMYVTVYFILALFNSVGNGGYVWAILVLISPSTSRKLHQRLLNTLTRASSSYLSSTDSGVILNRFSQDIALIEGQLPVGMLVFVSNLLVCIATAGLVASGLGYMAITVPFLLIVIILLQHFYLRTSRQLRLLDLESRSPLYSHFMETVSGLATIQAFQWQELFSRKNLKLLDASQRPYYLLYCIQRWLTLVLDLIVAAEAVILVGLVIKFKGSVSVGLIGVSLNNILSFSNSLSSVTSGWTQLEVSLGSISRVRDFVANVPPEDVVETKIQPHAQWPSHGMIEFRKVTAQYSTDKIVLRDISFIAQPGRKIGICGRTGGGKSSLLATVLGILDITDGAVLIDGIDITTLPRETLRERLVTIPQSTLILEGCSVRTNVDPNRIHLDADIIDALDRVGLWREVIQQRGGLDAEVKPTSVQLSKGQQQLFGLARAILKVQESSRRGSRPILLLDEPTSNVDAQTDEKMQIVLRETPCLTALTILTVAHRIGTILGSDMVIVLDDGRVVEMGDPRELQRKVSGVFAGLVDGEIS</sequence>
<dbReference type="SMART" id="SM00382">
    <property type="entry name" value="AAA"/>
    <property type="match status" value="2"/>
</dbReference>
<dbReference type="PROSITE" id="PS50893">
    <property type="entry name" value="ABC_TRANSPORTER_2"/>
    <property type="match status" value="2"/>
</dbReference>
<evidence type="ECO:0000256" key="7">
    <source>
        <dbReference type="ARBA" id="ARBA00022737"/>
    </source>
</evidence>
<keyword evidence="10 15" id="KW-1133">Transmembrane helix</keyword>
<feature type="transmembrane region" description="Helical" evidence="15">
    <location>
        <begin position="1231"/>
        <end position="1259"/>
    </location>
</feature>
<dbReference type="InterPro" id="IPR036322">
    <property type="entry name" value="WD40_repeat_dom_sf"/>
</dbReference>
<feature type="transmembrane region" description="Helical" evidence="15">
    <location>
        <begin position="1417"/>
        <end position="1438"/>
    </location>
</feature>
<feature type="domain" description="ABC transmembrane type-1" evidence="17">
    <location>
        <begin position="1202"/>
        <end position="1474"/>
    </location>
</feature>
<dbReference type="InterPro" id="IPR003593">
    <property type="entry name" value="AAA+_ATPase"/>
</dbReference>
<dbReference type="SUPFAM" id="SSF52540">
    <property type="entry name" value="P-loop containing nucleoside triphosphate hydrolases"/>
    <property type="match status" value="2"/>
</dbReference>
<feature type="repeat" description="WD" evidence="13">
    <location>
        <begin position="110"/>
        <end position="152"/>
    </location>
</feature>
<feature type="region of interest" description="Disordered" evidence="14">
    <location>
        <begin position="1133"/>
        <end position="1155"/>
    </location>
</feature>
<keyword evidence="19" id="KW-1185">Reference proteome</keyword>
<proteinExistence type="inferred from homology"/>
<feature type="transmembrane region" description="Helical" evidence="15">
    <location>
        <begin position="481"/>
        <end position="499"/>
    </location>
</feature>
<evidence type="ECO:0000256" key="6">
    <source>
        <dbReference type="ARBA" id="ARBA00022692"/>
    </source>
</evidence>
<feature type="transmembrane region" description="Helical" evidence="15">
    <location>
        <begin position="1198"/>
        <end position="1219"/>
    </location>
</feature>
<feature type="transmembrane region" description="Helical" evidence="15">
    <location>
        <begin position="357"/>
        <end position="374"/>
    </location>
</feature>
<keyword evidence="4" id="KW-1003">Cell membrane</keyword>
<dbReference type="SMART" id="SM00320">
    <property type="entry name" value="WD40"/>
    <property type="match status" value="5"/>
</dbReference>
<dbReference type="InterPro" id="IPR011527">
    <property type="entry name" value="ABC1_TM_dom"/>
</dbReference>
<dbReference type="InterPro" id="IPR044726">
    <property type="entry name" value="ABCC_6TM_D2"/>
</dbReference>
<evidence type="ECO:0000256" key="5">
    <source>
        <dbReference type="ARBA" id="ARBA00022574"/>
    </source>
</evidence>
<dbReference type="InterPro" id="IPR036640">
    <property type="entry name" value="ABC1_TM_sf"/>
</dbReference>
<organism evidence="18 19">
    <name type="scientific">Talaromyces amestolkiae</name>
    <dbReference type="NCBI Taxonomy" id="1196081"/>
    <lineage>
        <taxon>Eukaryota</taxon>
        <taxon>Fungi</taxon>
        <taxon>Dikarya</taxon>
        <taxon>Ascomycota</taxon>
        <taxon>Pezizomycotina</taxon>
        <taxon>Eurotiomycetes</taxon>
        <taxon>Eurotiomycetidae</taxon>
        <taxon>Eurotiales</taxon>
        <taxon>Trichocomaceae</taxon>
        <taxon>Talaromyces</taxon>
        <taxon>Talaromyces sect. Talaromyces</taxon>
    </lineage>
</organism>
<evidence type="ECO:0000259" key="17">
    <source>
        <dbReference type="PROSITE" id="PS50929"/>
    </source>
</evidence>
<dbReference type="InterPro" id="IPR056227">
    <property type="entry name" value="TMD0_ABC"/>
</dbReference>
<dbReference type="GO" id="GO:0016887">
    <property type="term" value="F:ATP hydrolysis activity"/>
    <property type="evidence" value="ECO:0007669"/>
    <property type="project" value="InterPro"/>
</dbReference>
<dbReference type="PROSITE" id="PS50294">
    <property type="entry name" value="WD_REPEATS_REGION"/>
    <property type="match status" value="2"/>
</dbReference>
<dbReference type="PROSITE" id="PS50082">
    <property type="entry name" value="WD_REPEATS_2"/>
    <property type="match status" value="3"/>
</dbReference>
<evidence type="ECO:0000256" key="9">
    <source>
        <dbReference type="ARBA" id="ARBA00022840"/>
    </source>
</evidence>
<dbReference type="Pfam" id="PF00400">
    <property type="entry name" value="WD40"/>
    <property type="match status" value="5"/>
</dbReference>
<dbReference type="InterPro" id="IPR027417">
    <property type="entry name" value="P-loop_NTPase"/>
</dbReference>
<gene>
    <name evidence="18" type="ORF">BHQ10_007564</name>
</gene>
<evidence type="ECO:0000256" key="12">
    <source>
        <dbReference type="ARBA" id="ARBA00023180"/>
    </source>
</evidence>
<dbReference type="Pfam" id="PF00005">
    <property type="entry name" value="ABC_tran"/>
    <property type="match status" value="2"/>
</dbReference>
<evidence type="ECO:0000256" key="4">
    <source>
        <dbReference type="ARBA" id="ARBA00022475"/>
    </source>
</evidence>
<dbReference type="RefSeq" id="XP_040736067.1">
    <property type="nucleotide sequence ID" value="XM_040880273.1"/>
</dbReference>
<keyword evidence="7" id="KW-0677">Repeat</keyword>
<keyword evidence="5 13" id="KW-0853">WD repeat</keyword>
<dbReference type="InterPro" id="IPR015943">
    <property type="entry name" value="WD40/YVTN_repeat-like_dom_sf"/>
</dbReference>
<evidence type="ECO:0000256" key="2">
    <source>
        <dbReference type="ARBA" id="ARBA00009726"/>
    </source>
</evidence>
<feature type="domain" description="ABC transmembrane type-1" evidence="17">
    <location>
        <begin position="649"/>
        <end position="850"/>
    </location>
</feature>
<evidence type="ECO:0000313" key="19">
    <source>
        <dbReference type="Proteomes" id="UP000249363"/>
    </source>
</evidence>
<dbReference type="InterPro" id="IPR050173">
    <property type="entry name" value="ABC_transporter_C-like"/>
</dbReference>
<comment type="subcellular location">
    <subcellularLocation>
        <location evidence="1">Cell membrane</location>
        <topology evidence="1">Multi-pass membrane protein</topology>
    </subcellularLocation>
</comment>
<keyword evidence="12" id="KW-0325">Glycoprotein</keyword>
<dbReference type="SUPFAM" id="SSF90123">
    <property type="entry name" value="ABC transporter transmembrane region"/>
    <property type="match status" value="2"/>
</dbReference>
<dbReference type="STRING" id="1196081.A0A364L6W6"/>
<keyword evidence="3" id="KW-0813">Transport</keyword>
<keyword evidence="11 15" id="KW-0472">Membrane</keyword>
<evidence type="ECO:0000259" key="16">
    <source>
        <dbReference type="PROSITE" id="PS50893"/>
    </source>
</evidence>
<dbReference type="Gene3D" id="1.20.1560.10">
    <property type="entry name" value="ABC transporter type 1, transmembrane domain"/>
    <property type="match status" value="2"/>
</dbReference>
<name>A0A364L6W6_TALAM</name>
<dbReference type="Gene3D" id="3.40.50.300">
    <property type="entry name" value="P-loop containing nucleotide triphosphate hydrolases"/>
    <property type="match status" value="2"/>
</dbReference>
<dbReference type="FunFam" id="1.20.1560.10:FF:000066">
    <property type="entry name" value="ABC multidrug transporter (Eurofung)"/>
    <property type="match status" value="1"/>
</dbReference>
<accession>A0A364L6W6</accession>
<keyword evidence="9" id="KW-0067">ATP-binding</keyword>
<dbReference type="InterPro" id="IPR001680">
    <property type="entry name" value="WD40_rpt"/>
</dbReference>
<feature type="transmembrane region" description="Helical" evidence="15">
    <location>
        <begin position="588"/>
        <end position="614"/>
    </location>
</feature>
<comment type="similarity">
    <text evidence="2">Belongs to the ABC transporter superfamily. ABCC family. Conjugate transporter (TC 3.A.1.208) subfamily.</text>
</comment>
<evidence type="ECO:0000256" key="15">
    <source>
        <dbReference type="SAM" id="Phobius"/>
    </source>
</evidence>
<dbReference type="GeneID" id="63796779"/>
<dbReference type="CDD" id="cd03244">
    <property type="entry name" value="ABCC_MRP_domain2"/>
    <property type="match status" value="1"/>
</dbReference>
<evidence type="ECO:0000256" key="11">
    <source>
        <dbReference type="ARBA" id="ARBA00023136"/>
    </source>
</evidence>
<feature type="domain" description="ABC transporter" evidence="16">
    <location>
        <begin position="1512"/>
        <end position="1756"/>
    </location>
</feature>
<dbReference type="FunFam" id="3.40.50.300:FF:002145">
    <property type="entry name" value="ABC transporter (MsbA subfamily)"/>
    <property type="match status" value="1"/>
</dbReference>
<dbReference type="SUPFAM" id="SSF50978">
    <property type="entry name" value="WD40 repeat-like"/>
    <property type="match status" value="1"/>
</dbReference>
<evidence type="ECO:0000313" key="18">
    <source>
        <dbReference type="EMBL" id="RAO71552.1"/>
    </source>
</evidence>
<comment type="caution">
    <text evidence="18">The sequence shown here is derived from an EMBL/GenBank/DDBJ whole genome shotgun (WGS) entry which is preliminary data.</text>
</comment>
<feature type="transmembrane region" description="Helical" evidence="15">
    <location>
        <begin position="706"/>
        <end position="728"/>
    </location>
</feature>
<dbReference type="CDD" id="cd18580">
    <property type="entry name" value="ABC_6TM_ABCC_D2"/>
    <property type="match status" value="1"/>
</dbReference>
<feature type="repeat" description="WD" evidence="13">
    <location>
        <begin position="155"/>
        <end position="196"/>
    </location>
</feature>
<dbReference type="EMBL" id="MIKG01000016">
    <property type="protein sequence ID" value="RAO71552.1"/>
    <property type="molecule type" value="Genomic_DNA"/>
</dbReference>
<dbReference type="PROSITE" id="PS00211">
    <property type="entry name" value="ABC_TRANSPORTER_1"/>
    <property type="match status" value="2"/>
</dbReference>
<reference evidence="18 19" key="1">
    <citation type="journal article" date="2017" name="Biotechnol. Biofuels">
        <title>Differential beta-glucosidase expression as a function of carbon source availability in Talaromyces amestolkiae: a genomic and proteomic approach.</title>
        <authorList>
            <person name="de Eugenio L.I."/>
            <person name="Mendez-Liter J.A."/>
            <person name="Nieto-Dominguez M."/>
            <person name="Alonso L."/>
            <person name="Gil-Munoz J."/>
            <person name="Barriuso J."/>
            <person name="Prieto A."/>
            <person name="Martinez M.J."/>
        </authorList>
    </citation>
    <scope>NUCLEOTIDE SEQUENCE [LARGE SCALE GENOMIC DNA]</scope>
    <source>
        <strain evidence="18 19">CIB</strain>
    </source>
</reference>
<dbReference type="GO" id="GO:0140359">
    <property type="term" value="F:ABC-type transporter activity"/>
    <property type="evidence" value="ECO:0007669"/>
    <property type="project" value="InterPro"/>
</dbReference>
<evidence type="ECO:0000256" key="10">
    <source>
        <dbReference type="ARBA" id="ARBA00022989"/>
    </source>
</evidence>
<dbReference type="Proteomes" id="UP000249363">
    <property type="component" value="Unassembled WGS sequence"/>
</dbReference>
<dbReference type="InterPro" id="IPR019775">
    <property type="entry name" value="WD40_repeat_CS"/>
</dbReference>
<keyword evidence="6 15" id="KW-0812">Transmembrane</keyword>
<feature type="transmembrane region" description="Helical" evidence="15">
    <location>
        <begin position="1333"/>
        <end position="1353"/>
    </location>
</feature>
<dbReference type="OrthoDB" id="6500128at2759"/>
<feature type="repeat" description="WD" evidence="13">
    <location>
        <begin position="68"/>
        <end position="109"/>
    </location>
</feature>
<dbReference type="PROSITE" id="PS50929">
    <property type="entry name" value="ABC_TM1F"/>
    <property type="match status" value="2"/>
</dbReference>
<feature type="domain" description="ABC transporter" evidence="16">
    <location>
        <begin position="905"/>
        <end position="1140"/>
    </location>
</feature>
<dbReference type="Pfam" id="PF24357">
    <property type="entry name" value="TMD0_ABC"/>
    <property type="match status" value="1"/>
</dbReference>
<dbReference type="GO" id="GO:0005524">
    <property type="term" value="F:ATP binding"/>
    <property type="evidence" value="ECO:0007669"/>
    <property type="project" value="UniProtKB-KW"/>
</dbReference>
<dbReference type="CDD" id="cd00200">
    <property type="entry name" value="WD40"/>
    <property type="match status" value="1"/>
</dbReference>
<dbReference type="PROSITE" id="PS00678">
    <property type="entry name" value="WD_REPEATS_1"/>
    <property type="match status" value="1"/>
</dbReference>
<evidence type="ECO:0000256" key="3">
    <source>
        <dbReference type="ARBA" id="ARBA00022448"/>
    </source>
</evidence>
<dbReference type="InterPro" id="IPR003439">
    <property type="entry name" value="ABC_transporter-like_ATP-bd"/>
</dbReference>
<evidence type="ECO:0000256" key="8">
    <source>
        <dbReference type="ARBA" id="ARBA00022741"/>
    </source>
</evidence>
<feature type="transmembrane region" description="Helical" evidence="15">
    <location>
        <begin position="421"/>
        <end position="441"/>
    </location>
</feature>
<dbReference type="Gene3D" id="2.130.10.10">
    <property type="entry name" value="YVTN repeat-like/Quinoprotein amine dehydrogenase"/>
    <property type="match status" value="1"/>
</dbReference>
<dbReference type="GO" id="GO:0005886">
    <property type="term" value="C:plasma membrane"/>
    <property type="evidence" value="ECO:0007669"/>
    <property type="project" value="UniProtKB-SubCell"/>
</dbReference>
<keyword evidence="8" id="KW-0547">Nucleotide-binding</keyword>
<evidence type="ECO:0000256" key="1">
    <source>
        <dbReference type="ARBA" id="ARBA00004651"/>
    </source>
</evidence>
<evidence type="ECO:0000256" key="13">
    <source>
        <dbReference type="PROSITE-ProRule" id="PRU00221"/>
    </source>
</evidence>
<dbReference type="InterPro" id="IPR017871">
    <property type="entry name" value="ABC_transporter-like_CS"/>
</dbReference>